<dbReference type="EMBL" id="OQ326496">
    <property type="protein sequence ID" value="WDQ45424.1"/>
    <property type="molecule type" value="Genomic_DNA"/>
</dbReference>
<accession>A0AAT9TRC8</accession>
<reference evidence="1" key="2">
    <citation type="journal article" date="2024" name="Heliyon">
        <title>Complete genome sequence of the novel virulent phage PMBT24 infecting Enterocloster bolteae from the human gut.</title>
        <authorList>
            <person name="Sprotte S."/>
            <person name="Brinks E."/>
            <person name="Neve H."/>
            <person name="Franz C.M.A.P."/>
        </authorList>
    </citation>
    <scope>NUCLEOTIDE SEQUENCE</scope>
</reference>
<reference evidence="1" key="1">
    <citation type="submission" date="2023-01" db="EMBL/GenBank/DDBJ databases">
        <authorList>
            <person name="Sprotte S."/>
            <person name="Brinks E."/>
        </authorList>
    </citation>
    <scope>NUCLEOTIDE SEQUENCE</scope>
</reference>
<protein>
    <recommendedName>
        <fullName evidence="2">DUF1492 domain-containing protein</fullName>
    </recommendedName>
</protein>
<name>A0AAT9TRC8_9CAUD</name>
<sequence>MRETHYDKLVADRQRLIDSVNDIYNRVIPECRREGELDEITEWEKDIKALDQQISYINQRLDREYNRLKRERGYIHCYYPEIDTISEMVFYSGFSWTKFFKDCKYTADYSKSSGVIYVVSPNGKKTRIRKIGRDE</sequence>
<proteinExistence type="predicted"/>
<evidence type="ECO:0008006" key="2">
    <source>
        <dbReference type="Google" id="ProtNLM"/>
    </source>
</evidence>
<organism evidence="1">
    <name type="scientific">Enterocloster phage PMBT24</name>
    <dbReference type="NCBI Taxonomy" id="3025413"/>
    <lineage>
        <taxon>Viruses</taxon>
        <taxon>Duplodnaviria</taxon>
        <taxon>Heunggongvirae</taxon>
        <taxon>Uroviricota</taxon>
        <taxon>Caudoviricetes</taxon>
    </lineage>
</organism>
<evidence type="ECO:0000313" key="1">
    <source>
        <dbReference type="EMBL" id="WDQ45424.1"/>
    </source>
</evidence>